<dbReference type="GO" id="GO:0006935">
    <property type="term" value="P:chemotaxis"/>
    <property type="evidence" value="ECO:0007669"/>
    <property type="project" value="InterPro"/>
</dbReference>
<proteinExistence type="inferred from homology"/>
<evidence type="ECO:0000256" key="3">
    <source>
        <dbReference type="ARBA" id="ARBA00022692"/>
    </source>
</evidence>
<evidence type="ECO:0000256" key="4">
    <source>
        <dbReference type="ARBA" id="ARBA00022989"/>
    </source>
</evidence>
<keyword evidence="4 8" id="KW-1133">Transmembrane helix</keyword>
<dbReference type="InterPro" id="IPR047055">
    <property type="entry name" value="MotA-like"/>
</dbReference>
<comment type="subcellular location">
    <subcellularLocation>
        <location evidence="1">Cell membrane</location>
        <topology evidence="1">Multi-pass membrane protein</topology>
    </subcellularLocation>
    <subcellularLocation>
        <location evidence="6">Membrane</location>
        <topology evidence="6">Multi-pass membrane protein</topology>
    </subcellularLocation>
</comment>
<feature type="region of interest" description="Disordered" evidence="7">
    <location>
        <begin position="274"/>
        <end position="294"/>
    </location>
</feature>
<comment type="similarity">
    <text evidence="6">Belongs to the exbB/tolQ family.</text>
</comment>
<sequence length="294" mass="32561">MTRKNFYGAAVCLCIFLMAFVFMDNGLAFLNLSGLAVVVCGTLGAIFLSHPYDALIRAFKTCKHIYTTTPPPPASIVQSLLELSIKSRCHGLLSLEKSAGKHGVAFLRNGLELLVDGYSQEEIREILSMEMVFFKNRRQQSEVIFRNMGRIAPSFGVAGSVIGLIGMLSGLGDTEIILQTIPMALTSTLYGIVFNQFFCTPLAESVRGRTNDELLNASIILEGVLAIRKEQHPRKLEKRLASFLAPAERYATTRDFQAIRQKYIRMVRTRHQEETADLSGPSAVTSLHTVPTRS</sequence>
<keyword evidence="10" id="KW-0282">Flagellum</keyword>
<accession>A0A194AGL2</accession>
<evidence type="ECO:0000256" key="1">
    <source>
        <dbReference type="ARBA" id="ARBA00004651"/>
    </source>
</evidence>
<dbReference type="Pfam" id="PF01618">
    <property type="entry name" value="MotA_ExbB"/>
    <property type="match status" value="1"/>
</dbReference>
<feature type="transmembrane region" description="Helical" evidence="8">
    <location>
        <begin position="29"/>
        <end position="48"/>
    </location>
</feature>
<feature type="transmembrane region" description="Helical" evidence="8">
    <location>
        <begin position="7"/>
        <end position="23"/>
    </location>
</feature>
<keyword evidence="10" id="KW-0966">Cell projection</keyword>
<keyword evidence="5 8" id="KW-0472">Membrane</keyword>
<dbReference type="GO" id="GO:0015031">
    <property type="term" value="P:protein transport"/>
    <property type="evidence" value="ECO:0007669"/>
    <property type="project" value="UniProtKB-KW"/>
</dbReference>
<evidence type="ECO:0000256" key="2">
    <source>
        <dbReference type="ARBA" id="ARBA00022475"/>
    </source>
</evidence>
<keyword evidence="6" id="KW-0653">Protein transport</keyword>
<feature type="compositionally biased region" description="Polar residues" evidence="7">
    <location>
        <begin position="282"/>
        <end position="294"/>
    </location>
</feature>
<keyword evidence="3 8" id="KW-0812">Transmembrane</keyword>
<dbReference type="STRING" id="1592317.DPF_1178"/>
<evidence type="ECO:0000313" key="11">
    <source>
        <dbReference type="Proteomes" id="UP000095200"/>
    </source>
</evidence>
<reference evidence="11" key="1">
    <citation type="submission" date="2016-06" db="EMBL/GenBank/DDBJ databases">
        <title>Draft genome sequence of Desulfoplanes formicivorans strain Pf12B.</title>
        <authorList>
            <person name="Watanabe M."/>
            <person name="Kojima H."/>
            <person name="Fukui M."/>
        </authorList>
    </citation>
    <scope>NUCLEOTIDE SEQUENCE [LARGE SCALE GENOMIC DNA]</scope>
    <source>
        <strain evidence="11">Pf12B</strain>
    </source>
</reference>
<protein>
    <submittedName>
        <fullName evidence="10">Flagellar motor protein MotA</fullName>
    </submittedName>
</protein>
<dbReference type="GO" id="GO:0071978">
    <property type="term" value="P:bacterial-type flagellum-dependent swarming motility"/>
    <property type="evidence" value="ECO:0007669"/>
    <property type="project" value="InterPro"/>
</dbReference>
<comment type="caution">
    <text evidence="10">The sequence shown here is derived from an EMBL/GenBank/DDBJ whole genome shotgun (WGS) entry which is preliminary data.</text>
</comment>
<evidence type="ECO:0000256" key="8">
    <source>
        <dbReference type="SAM" id="Phobius"/>
    </source>
</evidence>
<evidence type="ECO:0000256" key="5">
    <source>
        <dbReference type="ARBA" id="ARBA00023136"/>
    </source>
</evidence>
<dbReference type="RefSeq" id="WP_069858025.1">
    <property type="nucleotide sequence ID" value="NZ_BDFE01000015.1"/>
</dbReference>
<dbReference type="EMBL" id="BDFE01000015">
    <property type="protein sequence ID" value="GAU08468.1"/>
    <property type="molecule type" value="Genomic_DNA"/>
</dbReference>
<evidence type="ECO:0000256" key="7">
    <source>
        <dbReference type="SAM" id="MobiDB-lite"/>
    </source>
</evidence>
<keyword evidence="10" id="KW-0969">Cilium</keyword>
<keyword evidence="2" id="KW-1003">Cell membrane</keyword>
<evidence type="ECO:0000259" key="9">
    <source>
        <dbReference type="Pfam" id="PF01618"/>
    </source>
</evidence>
<name>A0A194AGL2_9BACT</name>
<dbReference type="InterPro" id="IPR002898">
    <property type="entry name" value="MotA_ExbB_proton_chnl"/>
</dbReference>
<dbReference type="PANTHER" id="PTHR30433">
    <property type="entry name" value="CHEMOTAXIS PROTEIN MOTA"/>
    <property type="match status" value="1"/>
</dbReference>
<keyword evidence="6" id="KW-0813">Transport</keyword>
<dbReference type="GO" id="GO:0005886">
    <property type="term" value="C:plasma membrane"/>
    <property type="evidence" value="ECO:0007669"/>
    <property type="project" value="UniProtKB-SubCell"/>
</dbReference>
<gene>
    <name evidence="10" type="ORF">DPF_1178</name>
</gene>
<feature type="domain" description="MotA/TolQ/ExbB proton channel" evidence="9">
    <location>
        <begin position="105"/>
        <end position="214"/>
    </location>
</feature>
<organism evidence="10 11">
    <name type="scientific">Desulfoplanes formicivorans</name>
    <dbReference type="NCBI Taxonomy" id="1592317"/>
    <lineage>
        <taxon>Bacteria</taxon>
        <taxon>Pseudomonadati</taxon>
        <taxon>Thermodesulfobacteriota</taxon>
        <taxon>Desulfovibrionia</taxon>
        <taxon>Desulfovibrionales</taxon>
        <taxon>Desulfoplanaceae</taxon>
        <taxon>Desulfoplanes</taxon>
    </lineage>
</organism>
<evidence type="ECO:0000313" key="10">
    <source>
        <dbReference type="EMBL" id="GAU08468.1"/>
    </source>
</evidence>
<evidence type="ECO:0000256" key="6">
    <source>
        <dbReference type="RuleBase" id="RU004057"/>
    </source>
</evidence>
<dbReference type="Proteomes" id="UP000095200">
    <property type="component" value="Unassembled WGS sequence"/>
</dbReference>
<dbReference type="AlphaFoldDB" id="A0A194AGL2"/>
<feature type="transmembrane region" description="Helical" evidence="8">
    <location>
        <begin position="151"/>
        <end position="170"/>
    </location>
</feature>
<keyword evidence="11" id="KW-1185">Reference proteome</keyword>
<feature type="transmembrane region" description="Helical" evidence="8">
    <location>
        <begin position="176"/>
        <end position="199"/>
    </location>
</feature>